<dbReference type="GO" id="GO:0007165">
    <property type="term" value="P:signal transduction"/>
    <property type="evidence" value="ECO:0007669"/>
    <property type="project" value="UniProtKB-KW"/>
</dbReference>
<dbReference type="AlphaFoldDB" id="A0A3R8TS62"/>
<accession>A0A3R8TS62</accession>
<feature type="domain" description="Methyl-accepting transducer" evidence="2">
    <location>
        <begin position="1"/>
        <end position="94"/>
    </location>
</feature>
<evidence type="ECO:0000256" key="1">
    <source>
        <dbReference type="PROSITE-ProRule" id="PRU00284"/>
    </source>
</evidence>
<dbReference type="OrthoDB" id="9806477at2"/>
<evidence type="ECO:0000313" key="4">
    <source>
        <dbReference type="Proteomes" id="UP000269265"/>
    </source>
</evidence>
<dbReference type="RefSeq" id="WP_125243832.1">
    <property type="nucleotide sequence ID" value="NZ_RSED01000010.1"/>
</dbReference>
<comment type="caution">
    <text evidence="3">The sequence shown here is derived from an EMBL/GenBank/DDBJ whole genome shotgun (WGS) entry which is preliminary data.</text>
</comment>
<name>A0A3R8TS62_9BURK</name>
<dbReference type="GO" id="GO:0016020">
    <property type="term" value="C:membrane"/>
    <property type="evidence" value="ECO:0007669"/>
    <property type="project" value="InterPro"/>
</dbReference>
<dbReference type="Proteomes" id="UP000269265">
    <property type="component" value="Unassembled WGS sequence"/>
</dbReference>
<keyword evidence="1" id="KW-0807">Transducer</keyword>
<dbReference type="InterPro" id="IPR004089">
    <property type="entry name" value="MCPsignal_dom"/>
</dbReference>
<organism evidence="3 4">
    <name type="scientific">Aquabacterium soli</name>
    <dbReference type="NCBI Taxonomy" id="2493092"/>
    <lineage>
        <taxon>Bacteria</taxon>
        <taxon>Pseudomonadati</taxon>
        <taxon>Pseudomonadota</taxon>
        <taxon>Betaproteobacteria</taxon>
        <taxon>Burkholderiales</taxon>
        <taxon>Aquabacterium</taxon>
    </lineage>
</organism>
<proteinExistence type="predicted"/>
<protein>
    <recommendedName>
        <fullName evidence="2">Methyl-accepting transducer domain-containing protein</fullName>
    </recommendedName>
</protein>
<keyword evidence="4" id="KW-1185">Reference proteome</keyword>
<sequence>MSLTNSPSSQLAIEAEMCLEEAGEAIQTTVATINGIAQKIKLIDQIASRDGAAAFIAAIEASSTPRKGSQAAVMLEVRRLAERSEVAALEIGNLACFSGELADRAGVLLDDMMACIHRATDLLQGTRLVDKGTPTSIDPDGHHA</sequence>
<evidence type="ECO:0000259" key="2">
    <source>
        <dbReference type="PROSITE" id="PS50111"/>
    </source>
</evidence>
<dbReference type="EMBL" id="RSED01000010">
    <property type="protein sequence ID" value="RRS03626.1"/>
    <property type="molecule type" value="Genomic_DNA"/>
</dbReference>
<dbReference type="Gene3D" id="1.10.287.950">
    <property type="entry name" value="Methyl-accepting chemotaxis protein"/>
    <property type="match status" value="1"/>
</dbReference>
<dbReference type="PROSITE" id="PS50111">
    <property type="entry name" value="CHEMOTAXIS_TRANSDUC_2"/>
    <property type="match status" value="1"/>
</dbReference>
<dbReference type="SUPFAM" id="SSF58104">
    <property type="entry name" value="Methyl-accepting chemotaxis protein (MCP) signaling domain"/>
    <property type="match status" value="1"/>
</dbReference>
<evidence type="ECO:0000313" key="3">
    <source>
        <dbReference type="EMBL" id="RRS03626.1"/>
    </source>
</evidence>
<gene>
    <name evidence="3" type="ORF">EIP75_13590</name>
</gene>
<reference evidence="3 4" key="1">
    <citation type="submission" date="2018-12" db="EMBL/GenBank/DDBJ databases">
        <title>The whole draft genome of Aquabacterium sp. SJQ9.</title>
        <authorList>
            <person name="Sun L."/>
            <person name="Gao X."/>
            <person name="Chen W."/>
            <person name="Huang K."/>
        </authorList>
    </citation>
    <scope>NUCLEOTIDE SEQUENCE [LARGE SCALE GENOMIC DNA]</scope>
    <source>
        <strain evidence="3 4">SJQ9</strain>
    </source>
</reference>